<feature type="transmembrane region" description="Helical" evidence="1">
    <location>
        <begin position="54"/>
        <end position="72"/>
    </location>
</feature>
<feature type="transmembrane region" description="Helical" evidence="1">
    <location>
        <begin position="340"/>
        <end position="359"/>
    </location>
</feature>
<reference evidence="4" key="1">
    <citation type="submission" date="2018-02" db="EMBL/GenBank/DDBJ databases">
        <title>Genome sequencing of Solimonas sp. HR-BB.</title>
        <authorList>
            <person name="Lee Y."/>
            <person name="Jeon C.O."/>
        </authorList>
    </citation>
    <scope>NUCLEOTIDE SEQUENCE [LARGE SCALE GENOMIC DNA]</scope>
    <source>
        <strain evidence="4">HR-U</strain>
    </source>
</reference>
<feature type="domain" description="Acyltransferase 3" evidence="2">
    <location>
        <begin position="7"/>
        <end position="356"/>
    </location>
</feature>
<dbReference type="GO" id="GO:0016747">
    <property type="term" value="F:acyltransferase activity, transferring groups other than amino-acyl groups"/>
    <property type="evidence" value="ECO:0007669"/>
    <property type="project" value="InterPro"/>
</dbReference>
<dbReference type="AlphaFoldDB" id="A0A2S7IT03"/>
<feature type="transmembrane region" description="Helical" evidence="1">
    <location>
        <begin position="172"/>
        <end position="192"/>
    </location>
</feature>
<evidence type="ECO:0000259" key="2">
    <source>
        <dbReference type="Pfam" id="PF01757"/>
    </source>
</evidence>
<dbReference type="RefSeq" id="WP_104713298.1">
    <property type="nucleotide sequence ID" value="NZ_PTRA01000001.1"/>
</dbReference>
<evidence type="ECO:0000313" key="4">
    <source>
        <dbReference type="Proteomes" id="UP000239590"/>
    </source>
</evidence>
<dbReference type="InterPro" id="IPR002656">
    <property type="entry name" value="Acyl_transf_3_dom"/>
</dbReference>
<keyword evidence="1" id="KW-1133">Transmembrane helix</keyword>
<feature type="transmembrane region" description="Helical" evidence="1">
    <location>
        <begin position="212"/>
        <end position="228"/>
    </location>
</feature>
<keyword evidence="4" id="KW-1185">Reference proteome</keyword>
<feature type="transmembrane region" description="Helical" evidence="1">
    <location>
        <begin position="240"/>
        <end position="261"/>
    </location>
</feature>
<accession>A0A2S7IT03</accession>
<dbReference type="Proteomes" id="UP000239590">
    <property type="component" value="Unassembled WGS sequence"/>
</dbReference>
<evidence type="ECO:0000313" key="3">
    <source>
        <dbReference type="EMBL" id="PQA60720.1"/>
    </source>
</evidence>
<dbReference type="PANTHER" id="PTHR36927:SF3">
    <property type="entry name" value="GLUCANS BIOSYNTHESIS PROTEIN C"/>
    <property type="match status" value="1"/>
</dbReference>
<feature type="transmembrane region" description="Helical" evidence="1">
    <location>
        <begin position="88"/>
        <end position="106"/>
    </location>
</feature>
<gene>
    <name evidence="3" type="ORF">C5O19_14210</name>
</gene>
<protein>
    <submittedName>
        <fullName evidence="3">Acyltransferase</fullName>
    </submittedName>
</protein>
<feature type="transmembrane region" description="Helical" evidence="1">
    <location>
        <begin position="12"/>
        <end position="34"/>
    </location>
</feature>
<dbReference type="PANTHER" id="PTHR36927">
    <property type="entry name" value="BLR4337 PROTEIN"/>
    <property type="match status" value="1"/>
</dbReference>
<evidence type="ECO:0000256" key="1">
    <source>
        <dbReference type="SAM" id="Phobius"/>
    </source>
</evidence>
<dbReference type="Pfam" id="PF01757">
    <property type="entry name" value="Acyl_transf_3"/>
    <property type="match status" value="1"/>
</dbReference>
<comment type="caution">
    <text evidence="3">The sequence shown here is derived from an EMBL/GenBank/DDBJ whole genome shotgun (WGS) entry which is preliminary data.</text>
</comment>
<feature type="transmembrane region" description="Helical" evidence="1">
    <location>
        <begin position="273"/>
        <end position="294"/>
    </location>
</feature>
<name>A0A2S7IT03_9BACT</name>
<dbReference type="EMBL" id="PTRA01000001">
    <property type="protein sequence ID" value="PQA60720.1"/>
    <property type="molecule type" value="Genomic_DNA"/>
</dbReference>
<proteinExistence type="predicted"/>
<organism evidence="3 4">
    <name type="scientific">Siphonobacter curvatus</name>
    <dbReference type="NCBI Taxonomy" id="2094562"/>
    <lineage>
        <taxon>Bacteria</taxon>
        <taxon>Pseudomonadati</taxon>
        <taxon>Bacteroidota</taxon>
        <taxon>Cytophagia</taxon>
        <taxon>Cytophagales</taxon>
        <taxon>Cytophagaceae</taxon>
        <taxon>Siphonobacter</taxon>
    </lineage>
</organism>
<feature type="transmembrane region" description="Helical" evidence="1">
    <location>
        <begin position="140"/>
        <end position="160"/>
    </location>
</feature>
<keyword evidence="3" id="KW-0808">Transferase</keyword>
<feature type="transmembrane region" description="Helical" evidence="1">
    <location>
        <begin position="314"/>
        <end position="334"/>
    </location>
</feature>
<dbReference type="OrthoDB" id="9809782at2"/>
<keyword evidence="1" id="KW-0472">Membrane</keyword>
<sequence>MKSTRRYDLDWLRVLAFGLLIFFHAGMFFNYWGWHVKNNVQTHLIEYPMRFSSAWRMALLFMISGMGVYWALGRRSAGEFIGERTKRIFLPLVFGMFVIVPPQIFYERLQQGASFSYGEFYKTVFDFQPYPKGSFSWHHLWYLIYLFSYSFIGLPILLYLRKPAEQRVTAKLASFFSNPVWLLILPTVWHWLADFLLEERFPTTNALVNDWRQHWHYFTLFLTGYVFCTQQQFWDTLARYRFLTLGLMVVTTTILYAFFWIDQPQLEGWNYEAYALFRTFNAWTCLLTIFGNGYQYLNFNNRFLAYANEAVYPFYILHQTITVAAGYYLAPLLIDWPVKFILLAAITFFGCWILYHFIIRHFAFTRLVFGLKPKATHTPVVIESPNAKSVR</sequence>
<dbReference type="InterPro" id="IPR050623">
    <property type="entry name" value="Glucan_succinyl_AcylTrfase"/>
</dbReference>
<keyword evidence="1" id="KW-0812">Transmembrane</keyword>
<keyword evidence="3" id="KW-0012">Acyltransferase</keyword>